<dbReference type="RefSeq" id="WP_123103068.1">
    <property type="nucleotide sequence ID" value="NZ_CP127527.1"/>
</dbReference>
<name>A0A3M8R7J0_9PROT</name>
<dbReference type="Gene3D" id="3.20.20.60">
    <property type="entry name" value="Phosphoenolpyruvate-binding domains"/>
    <property type="match status" value="2"/>
</dbReference>
<dbReference type="InterPro" id="IPR015813">
    <property type="entry name" value="Pyrv/PenolPyrv_kinase-like_dom"/>
</dbReference>
<organism evidence="1">
    <name type="scientific">Acidithiobacillus sulfuriphilus</name>
    <dbReference type="NCBI Taxonomy" id="1867749"/>
    <lineage>
        <taxon>Bacteria</taxon>
        <taxon>Pseudomonadati</taxon>
        <taxon>Pseudomonadota</taxon>
        <taxon>Acidithiobacillia</taxon>
        <taxon>Acidithiobacillales</taxon>
        <taxon>Acidithiobacillaceae</taxon>
        <taxon>Acidithiobacillus</taxon>
    </lineage>
</organism>
<sequence>MAYGDEFILTLFTNDPLLAVAADRAGVDRIGIDIERIGKHLRQGHLPTWISDHREEDLPGIHAALGQARLFARCNPIHGESGGEIERLLDSGVQVLMLPYFKSAQEAERFIRLVDGRAHPVLLLETREAAALTPDLCRIPGVGEIHVGLNDMRLSLGWPSHFHVLVSEFLERLCGTIRAADIRLGVGGVGRCGDDGLPIPSDLVIAQLPRLGATSALLSRAFFRPPMPEDLGLEMRRLRDCLEAYSGMPEEWLLGQRDELAALLARQFRDGSG</sequence>
<dbReference type="AlphaFoldDB" id="A0A3M8R7J0"/>
<evidence type="ECO:0000313" key="1">
    <source>
        <dbReference type="EMBL" id="RNF64325.1"/>
    </source>
</evidence>
<accession>A0A3M8R7J0</accession>
<dbReference type="GO" id="GO:0003824">
    <property type="term" value="F:catalytic activity"/>
    <property type="evidence" value="ECO:0007669"/>
    <property type="project" value="InterPro"/>
</dbReference>
<dbReference type="OrthoDB" id="9802624at2"/>
<proteinExistence type="predicted"/>
<dbReference type="InterPro" id="IPR040442">
    <property type="entry name" value="Pyrv_kinase-like_dom_sf"/>
</dbReference>
<comment type="caution">
    <text evidence="1">The sequence shown here is derived from an EMBL/GenBank/DDBJ whole genome shotgun (WGS) entry which is preliminary data.</text>
</comment>
<dbReference type="EMBL" id="RIZI01000150">
    <property type="protein sequence ID" value="RNF64325.1"/>
    <property type="molecule type" value="Genomic_DNA"/>
</dbReference>
<dbReference type="SUPFAM" id="SSF51621">
    <property type="entry name" value="Phosphoenolpyruvate/pyruvate domain"/>
    <property type="match status" value="1"/>
</dbReference>
<gene>
    <name evidence="1" type="ORF">EC580_05755</name>
</gene>
<reference evidence="1" key="1">
    <citation type="submission" date="2018-10" db="EMBL/GenBank/DDBJ databases">
        <title>Acidithiobacillus sulfuriphilus sp. nov.: an extremely acidophilic sulfur-oxidizing chemolithotroph isolated from a neutral pH environment.</title>
        <authorList>
            <person name="Falagan C."/>
            <person name="Moya-Beltran A."/>
            <person name="Quatrini R."/>
            <person name="Johnson D.B."/>
        </authorList>
    </citation>
    <scope>NUCLEOTIDE SEQUENCE [LARGE SCALE GENOMIC DNA]</scope>
    <source>
        <strain evidence="1">CJ-2</strain>
    </source>
</reference>
<protein>
    <submittedName>
        <fullName evidence="1">Aldolase</fullName>
    </submittedName>
</protein>